<dbReference type="Gene3D" id="3.40.50.10610">
    <property type="entry name" value="ABC-type transport auxiliary lipoprotein component"/>
    <property type="match status" value="1"/>
</dbReference>
<name>A0A3B1CIA5_9ZZZZ</name>
<reference evidence="1" key="1">
    <citation type="submission" date="2018-06" db="EMBL/GenBank/DDBJ databases">
        <authorList>
            <person name="Zhirakovskaya E."/>
        </authorList>
    </citation>
    <scope>NUCLEOTIDE SEQUENCE</scope>
</reference>
<evidence type="ECO:0008006" key="2">
    <source>
        <dbReference type="Google" id="ProtNLM"/>
    </source>
</evidence>
<dbReference type="PROSITE" id="PS51257">
    <property type="entry name" value="PROKAR_LIPOPROTEIN"/>
    <property type="match status" value="1"/>
</dbReference>
<organism evidence="1">
    <name type="scientific">hydrothermal vent metagenome</name>
    <dbReference type="NCBI Taxonomy" id="652676"/>
    <lineage>
        <taxon>unclassified sequences</taxon>
        <taxon>metagenomes</taxon>
        <taxon>ecological metagenomes</taxon>
    </lineage>
</organism>
<sequence length="188" mass="20424">MFKIRLLIFSALLPALFVTGACQSAMVMAGLKKAPPPVTDSAYFNGQMEKLLERLKANKSRNFRRAAVLSFVNTNGKVSELGKILTIKFGERAVAGNHFRVVPSGQVKQALETLKIDFKGELTKEQVKLIGDELKADAVITGKISDLQKGSDVDLTVSAIQPSTGDLVSAAGINIYRSKQVQTLIQQF</sequence>
<evidence type="ECO:0000313" key="1">
    <source>
        <dbReference type="EMBL" id="VAX24503.1"/>
    </source>
</evidence>
<gene>
    <name evidence="1" type="ORF">MNBD_NITROSPINAE04-735</name>
</gene>
<dbReference type="AlphaFoldDB" id="A0A3B1CIA5"/>
<protein>
    <recommendedName>
        <fullName evidence="2">FlgO domain-containing protein</fullName>
    </recommendedName>
</protein>
<dbReference type="EMBL" id="UOGA01000273">
    <property type="protein sequence ID" value="VAX24503.1"/>
    <property type="molecule type" value="Genomic_DNA"/>
</dbReference>
<accession>A0A3B1CIA5</accession>
<proteinExistence type="predicted"/>